<evidence type="ECO:0000313" key="2">
    <source>
        <dbReference type="EMBL" id="CAF1104527.1"/>
    </source>
</evidence>
<dbReference type="GO" id="GO:0008270">
    <property type="term" value="F:zinc ion binding"/>
    <property type="evidence" value="ECO:0007669"/>
    <property type="project" value="InterPro"/>
</dbReference>
<dbReference type="AlphaFoldDB" id="A0A8S2E102"/>
<proteinExistence type="predicted"/>
<organism evidence="2 4">
    <name type="scientific">Didymodactylos carnosus</name>
    <dbReference type="NCBI Taxonomy" id="1234261"/>
    <lineage>
        <taxon>Eukaryota</taxon>
        <taxon>Metazoa</taxon>
        <taxon>Spiralia</taxon>
        <taxon>Gnathifera</taxon>
        <taxon>Rotifera</taxon>
        <taxon>Eurotatoria</taxon>
        <taxon>Bdelloidea</taxon>
        <taxon>Philodinida</taxon>
        <taxon>Philodinidae</taxon>
        <taxon>Didymodactylos</taxon>
    </lineage>
</organism>
<evidence type="ECO:0008006" key="5">
    <source>
        <dbReference type="Google" id="ProtNLM"/>
    </source>
</evidence>
<reference evidence="2" key="1">
    <citation type="submission" date="2021-02" db="EMBL/GenBank/DDBJ databases">
        <authorList>
            <person name="Nowell W R."/>
        </authorList>
    </citation>
    <scope>NUCLEOTIDE SEQUENCE</scope>
</reference>
<feature type="compositionally biased region" description="Low complexity" evidence="1">
    <location>
        <begin position="247"/>
        <end position="263"/>
    </location>
</feature>
<evidence type="ECO:0000313" key="3">
    <source>
        <dbReference type="EMBL" id="CAF3866815.1"/>
    </source>
</evidence>
<gene>
    <name evidence="2" type="ORF">OVA965_LOCUS19458</name>
    <name evidence="3" type="ORF">TMI583_LOCUS19499</name>
</gene>
<dbReference type="GO" id="GO:0003676">
    <property type="term" value="F:nucleic acid binding"/>
    <property type="evidence" value="ECO:0007669"/>
    <property type="project" value="InterPro"/>
</dbReference>
<dbReference type="InterPro" id="IPR036875">
    <property type="entry name" value="Znf_CCHC_sf"/>
</dbReference>
<feature type="region of interest" description="Disordered" evidence="1">
    <location>
        <begin position="211"/>
        <end position="269"/>
    </location>
</feature>
<name>A0A8S2E102_9BILA</name>
<comment type="caution">
    <text evidence="2">The sequence shown here is derived from an EMBL/GenBank/DDBJ whole genome shotgun (WGS) entry which is preliminary data.</text>
</comment>
<dbReference type="Proteomes" id="UP000682733">
    <property type="component" value="Unassembled WGS sequence"/>
</dbReference>
<protein>
    <recommendedName>
        <fullName evidence="5">CCHC-type domain-containing protein</fullName>
    </recommendedName>
</protein>
<evidence type="ECO:0000256" key="1">
    <source>
        <dbReference type="SAM" id="MobiDB-lite"/>
    </source>
</evidence>
<dbReference type="SUPFAM" id="SSF57756">
    <property type="entry name" value="Retrovirus zinc finger-like domains"/>
    <property type="match status" value="1"/>
</dbReference>
<evidence type="ECO:0000313" key="4">
    <source>
        <dbReference type="Proteomes" id="UP000677228"/>
    </source>
</evidence>
<accession>A0A8S2E102</accession>
<dbReference type="Proteomes" id="UP000677228">
    <property type="component" value="Unassembled WGS sequence"/>
</dbReference>
<sequence length="269" mass="30406">MHFLAERANHNTKPAQCFICLQFGHVSKYCKRAQNQICAKCGDNHRQENCDKGNVPPVCCNCKGEHLATSVECPKFKEQQQKTKATIDKYSASSTRPTAKAPRLYDDKEFPPLPSSREHYFSATNEELTTQIIACVTESMSTMIEEATKRIFDVMSRKFERLADRLIARLGIRLVDDNLSDVEINENECEKTRTGNTTEEKQLTTEKVIRRRTDRHTTTSLDRLDSLSRGQQQMIPSTPAAKRKEASPNGPTKSSKTKTNNSTTDDKNG</sequence>
<dbReference type="EMBL" id="CAJNOK010010029">
    <property type="protein sequence ID" value="CAF1104527.1"/>
    <property type="molecule type" value="Genomic_DNA"/>
</dbReference>
<dbReference type="Gene3D" id="4.10.60.10">
    <property type="entry name" value="Zinc finger, CCHC-type"/>
    <property type="match status" value="1"/>
</dbReference>
<dbReference type="EMBL" id="CAJOBA010010539">
    <property type="protein sequence ID" value="CAF3866815.1"/>
    <property type="molecule type" value="Genomic_DNA"/>
</dbReference>